<proteinExistence type="predicted"/>
<evidence type="ECO:0000313" key="2">
    <source>
        <dbReference type="EMBL" id="KOM28276.1"/>
    </source>
</evidence>
<sequence>MNNYHSLDQALQAKCDLKEELGTLKAKVLEVEVEVDTKAKVMIKITMKTIEKKLVSRSGMIEDKVEPRKVAQEWSALNRPELELCLGFMMAQRSRVEHKENSTTLQTSKKSSVRTTSRRWSSTTVLNDKKNSTTLLSSIESRGITGEFSRELGRVCRELDNELGGEPKSSVEQVEILAEYGDS</sequence>
<feature type="compositionally biased region" description="Low complexity" evidence="1">
    <location>
        <begin position="107"/>
        <end position="124"/>
    </location>
</feature>
<name>A0A0L9TD02_PHAAN</name>
<dbReference type="EMBL" id="KQ258419">
    <property type="protein sequence ID" value="KOM28276.1"/>
    <property type="molecule type" value="Genomic_DNA"/>
</dbReference>
<protein>
    <submittedName>
        <fullName evidence="2">Uncharacterized protein</fullName>
    </submittedName>
</protein>
<dbReference type="Proteomes" id="UP000053144">
    <property type="component" value="Unassembled WGS sequence"/>
</dbReference>
<accession>A0A0L9TD02</accession>
<dbReference type="Gramene" id="KOM28276">
    <property type="protein sequence ID" value="KOM28276"/>
    <property type="gene ID" value="LR48_Vigan511s009900"/>
</dbReference>
<reference evidence="3" key="1">
    <citation type="journal article" date="2015" name="Proc. Natl. Acad. Sci. U.S.A.">
        <title>Genome sequencing of adzuki bean (Vigna angularis) provides insight into high starch and low fat accumulation and domestication.</title>
        <authorList>
            <person name="Yang K."/>
            <person name="Tian Z."/>
            <person name="Chen C."/>
            <person name="Luo L."/>
            <person name="Zhao B."/>
            <person name="Wang Z."/>
            <person name="Yu L."/>
            <person name="Li Y."/>
            <person name="Sun Y."/>
            <person name="Li W."/>
            <person name="Chen Y."/>
            <person name="Li Y."/>
            <person name="Zhang Y."/>
            <person name="Ai D."/>
            <person name="Zhao J."/>
            <person name="Shang C."/>
            <person name="Ma Y."/>
            <person name="Wu B."/>
            <person name="Wang M."/>
            <person name="Gao L."/>
            <person name="Sun D."/>
            <person name="Zhang P."/>
            <person name="Guo F."/>
            <person name="Wang W."/>
            <person name="Li Y."/>
            <person name="Wang J."/>
            <person name="Varshney R.K."/>
            <person name="Wang J."/>
            <person name="Ling H.Q."/>
            <person name="Wan P."/>
        </authorList>
    </citation>
    <scope>NUCLEOTIDE SEQUENCE</scope>
    <source>
        <strain evidence="3">cv. Jingnong 6</strain>
    </source>
</reference>
<dbReference type="AlphaFoldDB" id="A0A0L9TD02"/>
<evidence type="ECO:0000313" key="3">
    <source>
        <dbReference type="Proteomes" id="UP000053144"/>
    </source>
</evidence>
<evidence type="ECO:0000256" key="1">
    <source>
        <dbReference type="SAM" id="MobiDB-lite"/>
    </source>
</evidence>
<gene>
    <name evidence="2" type="ORF">LR48_Vigan511s009900</name>
</gene>
<feature type="region of interest" description="Disordered" evidence="1">
    <location>
        <begin position="99"/>
        <end position="124"/>
    </location>
</feature>
<organism evidence="2 3">
    <name type="scientific">Phaseolus angularis</name>
    <name type="common">Azuki bean</name>
    <name type="synonym">Vigna angularis</name>
    <dbReference type="NCBI Taxonomy" id="3914"/>
    <lineage>
        <taxon>Eukaryota</taxon>
        <taxon>Viridiplantae</taxon>
        <taxon>Streptophyta</taxon>
        <taxon>Embryophyta</taxon>
        <taxon>Tracheophyta</taxon>
        <taxon>Spermatophyta</taxon>
        <taxon>Magnoliopsida</taxon>
        <taxon>eudicotyledons</taxon>
        <taxon>Gunneridae</taxon>
        <taxon>Pentapetalae</taxon>
        <taxon>rosids</taxon>
        <taxon>fabids</taxon>
        <taxon>Fabales</taxon>
        <taxon>Fabaceae</taxon>
        <taxon>Papilionoideae</taxon>
        <taxon>50 kb inversion clade</taxon>
        <taxon>NPAAA clade</taxon>
        <taxon>indigoferoid/millettioid clade</taxon>
        <taxon>Phaseoleae</taxon>
        <taxon>Vigna</taxon>
    </lineage>
</organism>